<accession>A0A8D9BGI3</accession>
<proteinExistence type="predicted"/>
<organism evidence="2">
    <name type="scientific">Cacopsylla melanoneura</name>
    <dbReference type="NCBI Taxonomy" id="428564"/>
    <lineage>
        <taxon>Eukaryota</taxon>
        <taxon>Metazoa</taxon>
        <taxon>Ecdysozoa</taxon>
        <taxon>Arthropoda</taxon>
        <taxon>Hexapoda</taxon>
        <taxon>Insecta</taxon>
        <taxon>Pterygota</taxon>
        <taxon>Neoptera</taxon>
        <taxon>Paraneoptera</taxon>
        <taxon>Hemiptera</taxon>
        <taxon>Sternorrhyncha</taxon>
        <taxon>Psylloidea</taxon>
        <taxon>Psyllidae</taxon>
        <taxon>Psyllinae</taxon>
        <taxon>Cacopsylla</taxon>
    </lineage>
</organism>
<feature type="region of interest" description="Disordered" evidence="1">
    <location>
        <begin position="109"/>
        <end position="204"/>
    </location>
</feature>
<reference evidence="2" key="1">
    <citation type="submission" date="2021-05" db="EMBL/GenBank/DDBJ databases">
        <authorList>
            <person name="Alioto T."/>
            <person name="Alioto T."/>
            <person name="Gomez Garrido J."/>
        </authorList>
    </citation>
    <scope>NUCLEOTIDE SEQUENCE</scope>
</reference>
<feature type="compositionally biased region" description="Basic and acidic residues" evidence="1">
    <location>
        <begin position="140"/>
        <end position="149"/>
    </location>
</feature>
<evidence type="ECO:0000256" key="1">
    <source>
        <dbReference type="SAM" id="MobiDB-lite"/>
    </source>
</evidence>
<feature type="region of interest" description="Disordered" evidence="1">
    <location>
        <begin position="63"/>
        <end position="85"/>
    </location>
</feature>
<dbReference type="AlphaFoldDB" id="A0A8D9BGI3"/>
<feature type="compositionally biased region" description="Basic and acidic residues" evidence="1">
    <location>
        <begin position="169"/>
        <end position="201"/>
    </location>
</feature>
<protein>
    <submittedName>
        <fullName evidence="2">Uncharacterized protein</fullName>
    </submittedName>
</protein>
<evidence type="ECO:0000313" key="2">
    <source>
        <dbReference type="EMBL" id="CAG6784864.1"/>
    </source>
</evidence>
<sequence length="420" mass="47127">MRKQKVSAAQQTTDRSESETESSLQTDENESRQSVNFTQCYDPCAGRDRLLDTIAQMNDPNYEDLCSVDENATEDGTADETDEMRRIQCGERPVRDICEKYRREFNEKNVNKGEKDTNEDNTGEVEQVNSQTETATDIDAGDKENEEKTTANTKDGVIEATDENANDNEIEKETAETKDDALDKEKQKEDKEQQEETKTDENVEVSEPVVNEPTVEDNTHDQLVKDITADIEAQLDTLLENLETKISDQTTNVLSKYIINTSRGSIVYHMSCSSVEHMVKFIKEIHPQFNLDRCQSLPSIDTSQVIDAPLSSSIRTTLAFPSQSWGTFCSHACPRRTTSFSSDAISLYLQQLDISEPQLISEANNPTTPVNSNCILGDIESDIIRQCMEESTEIFAQDLNGCSSSEVLARTKTVTFTPDI</sequence>
<dbReference type="EMBL" id="HBUF01640317">
    <property type="protein sequence ID" value="CAG6784864.1"/>
    <property type="molecule type" value="Transcribed_RNA"/>
</dbReference>
<feature type="compositionally biased region" description="Acidic residues" evidence="1">
    <location>
        <begin position="71"/>
        <end position="82"/>
    </location>
</feature>
<feature type="region of interest" description="Disordered" evidence="1">
    <location>
        <begin position="1"/>
        <end position="39"/>
    </location>
</feature>
<name>A0A8D9BGI3_9HEMI</name>
<feature type="compositionally biased region" description="Basic and acidic residues" evidence="1">
    <location>
        <begin position="109"/>
        <end position="118"/>
    </location>
</feature>